<reference evidence="4" key="2">
    <citation type="submission" date="2025-09" db="UniProtKB">
        <authorList>
            <consortium name="Ensembl"/>
        </authorList>
    </citation>
    <scope>IDENTIFICATION</scope>
</reference>
<name>A0A8C5KCB1_JACJA</name>
<dbReference type="InterPro" id="IPR053297">
    <property type="entry name" value="Dynactin-associated"/>
</dbReference>
<organism evidence="4 5">
    <name type="scientific">Jaculus jaculus</name>
    <name type="common">Lesser Egyptian jerboa</name>
    <dbReference type="NCBI Taxonomy" id="51337"/>
    <lineage>
        <taxon>Eukaryota</taxon>
        <taxon>Metazoa</taxon>
        <taxon>Chordata</taxon>
        <taxon>Craniata</taxon>
        <taxon>Vertebrata</taxon>
        <taxon>Euteleostomi</taxon>
        <taxon>Mammalia</taxon>
        <taxon>Eutheria</taxon>
        <taxon>Euarchontoglires</taxon>
        <taxon>Glires</taxon>
        <taxon>Rodentia</taxon>
        <taxon>Myomorpha</taxon>
        <taxon>Dipodoidea</taxon>
        <taxon>Dipodidae</taxon>
        <taxon>Dipodinae</taxon>
        <taxon>Jaculus</taxon>
    </lineage>
</organism>
<proteinExistence type="predicted"/>
<dbReference type="GO" id="GO:0005886">
    <property type="term" value="C:plasma membrane"/>
    <property type="evidence" value="ECO:0007669"/>
    <property type="project" value="TreeGrafter"/>
</dbReference>
<evidence type="ECO:0000313" key="5">
    <source>
        <dbReference type="Proteomes" id="UP000694385"/>
    </source>
</evidence>
<dbReference type="OMA" id="HHVTCEL"/>
<dbReference type="Ensembl" id="ENSJJAT00000013372.1">
    <property type="protein sequence ID" value="ENSJJAP00000006971.1"/>
    <property type="gene ID" value="ENSJJAG00000011504.1"/>
</dbReference>
<dbReference type="GO" id="GO:0005794">
    <property type="term" value="C:Golgi apparatus"/>
    <property type="evidence" value="ECO:0007669"/>
    <property type="project" value="TreeGrafter"/>
</dbReference>
<evidence type="ECO:0000256" key="1">
    <source>
        <dbReference type="SAM" id="MobiDB-lite"/>
    </source>
</evidence>
<dbReference type="GeneTree" id="ENSGT00730000111785"/>
<keyword evidence="2" id="KW-0472">Membrane</keyword>
<feature type="region of interest" description="Disordered" evidence="1">
    <location>
        <begin position="98"/>
        <end position="135"/>
    </location>
</feature>
<reference evidence="4" key="1">
    <citation type="submission" date="2025-08" db="UniProtKB">
        <authorList>
            <consortium name="Ensembl"/>
        </authorList>
    </citation>
    <scope>IDENTIFICATION</scope>
</reference>
<accession>A0A8C5KCB1</accession>
<sequence>MIGKQQQYTVNAERDAVEQLLRNPNCSNEGTHCGCMLHHVIIQPQQATEHSWSLWKTFLMCVLACLVAMAITVLVFYFGPFGKATTNTTIIVHTDGRSSEDHFIPPSTPSFSSSFPPESQSTLPPTPVATLSSSTNIPTSAMTTTRITTMEHEAEIEYDGQ</sequence>
<keyword evidence="2" id="KW-0812">Transmembrane</keyword>
<feature type="domain" description="CLLAC-motif containing" evidence="3">
    <location>
        <begin position="52"/>
        <end position="78"/>
    </location>
</feature>
<gene>
    <name evidence="4" type="primary">Dynap</name>
</gene>
<keyword evidence="5" id="KW-1185">Reference proteome</keyword>
<feature type="transmembrane region" description="Helical" evidence="2">
    <location>
        <begin position="57"/>
        <end position="78"/>
    </location>
</feature>
<evidence type="ECO:0000256" key="2">
    <source>
        <dbReference type="SAM" id="Phobius"/>
    </source>
</evidence>
<dbReference type="PANTHER" id="PTHR35349:SF5">
    <property type="entry name" value="DYNACTIN ASSOCIATED PROTEIN"/>
    <property type="match status" value="1"/>
</dbReference>
<evidence type="ECO:0000259" key="3">
    <source>
        <dbReference type="Pfam" id="PF15675"/>
    </source>
</evidence>
<dbReference type="InterPro" id="IPR031379">
    <property type="entry name" value="CLLAC"/>
</dbReference>
<dbReference type="Pfam" id="PF15675">
    <property type="entry name" value="CLLAC"/>
    <property type="match status" value="1"/>
</dbReference>
<keyword evidence="2" id="KW-1133">Transmembrane helix</keyword>
<dbReference type="AlphaFoldDB" id="A0A8C5KCB1"/>
<evidence type="ECO:0000313" key="4">
    <source>
        <dbReference type="Ensembl" id="ENSJJAP00000006971.1"/>
    </source>
</evidence>
<dbReference type="Proteomes" id="UP000694385">
    <property type="component" value="Unassembled WGS sequence"/>
</dbReference>
<dbReference type="PANTHER" id="PTHR35349">
    <property type="entry name" value="DYNACTIN-ASSOCIATED PROTEIN"/>
    <property type="match status" value="1"/>
</dbReference>
<protein>
    <submittedName>
        <fullName evidence="4">Dynactin associated protein</fullName>
    </submittedName>
</protein>
<feature type="compositionally biased region" description="Low complexity" evidence="1">
    <location>
        <begin position="109"/>
        <end position="122"/>
    </location>
</feature>